<reference evidence="1" key="1">
    <citation type="submission" date="2015-04" db="UniProtKB">
        <authorList>
            <consortium name="EnsemblPlants"/>
        </authorList>
    </citation>
    <scope>IDENTIFICATION</scope>
    <source>
        <strain evidence="1">SL10</strain>
    </source>
</reference>
<reference evidence="1" key="2">
    <citation type="submission" date="2018-04" db="EMBL/GenBank/DDBJ databases">
        <title>OnivRS2 (Oryza nivara Reference Sequence Version 2).</title>
        <authorList>
            <person name="Zhang J."/>
            <person name="Kudrna D."/>
            <person name="Lee S."/>
            <person name="Talag J."/>
            <person name="Rajasekar S."/>
            <person name="Welchert J."/>
            <person name="Hsing Y.-I."/>
            <person name="Wing R.A."/>
        </authorList>
    </citation>
    <scope>NUCLEOTIDE SEQUENCE [LARGE SCALE GENOMIC DNA]</scope>
    <source>
        <strain evidence="1">SL10</strain>
    </source>
</reference>
<organism evidence="1">
    <name type="scientific">Oryza nivara</name>
    <name type="common">Indian wild rice</name>
    <name type="synonym">Oryza sativa f. spontanea</name>
    <dbReference type="NCBI Taxonomy" id="4536"/>
    <lineage>
        <taxon>Eukaryota</taxon>
        <taxon>Viridiplantae</taxon>
        <taxon>Streptophyta</taxon>
        <taxon>Embryophyta</taxon>
        <taxon>Tracheophyta</taxon>
        <taxon>Spermatophyta</taxon>
        <taxon>Magnoliopsida</taxon>
        <taxon>Liliopsida</taxon>
        <taxon>Poales</taxon>
        <taxon>Poaceae</taxon>
        <taxon>BOP clade</taxon>
        <taxon>Oryzoideae</taxon>
        <taxon>Oryzeae</taxon>
        <taxon>Oryzinae</taxon>
        <taxon>Oryza</taxon>
    </lineage>
</organism>
<dbReference type="HOGENOM" id="CLU_172829_0_0_1"/>
<sequence length="111" mass="12520">MSIVEHSASRSTKEGGISLPYPMLTSTNDSTWEINMEVQCIWDAIKITADEVMEKKDKAALACLFGPVPDDVLQQIAKKKTMKEAWKSLKTRFLSVDQVKKARVQTLKSQF</sequence>
<proteinExistence type="predicted"/>
<name>A0A0E0IG95_ORYNI</name>
<dbReference type="EnsemblPlants" id="ONIVA09G00840.1">
    <property type="protein sequence ID" value="ONIVA09G00840.1"/>
    <property type="gene ID" value="ONIVA09G00840"/>
</dbReference>
<dbReference type="OMA" id="TSANCHV"/>
<dbReference type="AlphaFoldDB" id="A0A0E0IG95"/>
<accession>A0A0E0IG95</accession>
<keyword evidence="2" id="KW-1185">Reference proteome</keyword>
<dbReference type="Proteomes" id="UP000006591">
    <property type="component" value="Chromosome 9"/>
</dbReference>
<dbReference type="eggNOG" id="KOG0017">
    <property type="taxonomic scope" value="Eukaryota"/>
</dbReference>
<dbReference type="Pfam" id="PF14223">
    <property type="entry name" value="Retrotran_gag_2"/>
    <property type="match status" value="1"/>
</dbReference>
<dbReference type="PANTHER" id="PTHR35317:SF38">
    <property type="entry name" value="RNA-DIRECTED DNA POLYMERASE"/>
    <property type="match status" value="1"/>
</dbReference>
<evidence type="ECO:0000313" key="1">
    <source>
        <dbReference type="EnsemblPlants" id="ONIVA09G00840.1"/>
    </source>
</evidence>
<evidence type="ECO:0000313" key="2">
    <source>
        <dbReference type="Proteomes" id="UP000006591"/>
    </source>
</evidence>
<dbReference type="STRING" id="4536.A0A0E0IG95"/>
<dbReference type="Gramene" id="ONIVA09G00840.1">
    <property type="protein sequence ID" value="ONIVA09G00840.1"/>
    <property type="gene ID" value="ONIVA09G00840"/>
</dbReference>
<protein>
    <submittedName>
        <fullName evidence="1">Uncharacterized protein</fullName>
    </submittedName>
</protein>
<dbReference type="PANTHER" id="PTHR35317">
    <property type="entry name" value="OS04G0629600 PROTEIN"/>
    <property type="match status" value="1"/>
</dbReference>